<comment type="caution">
    <text evidence="1">The sequence shown here is derived from an EMBL/GenBank/DDBJ whole genome shotgun (WGS) entry which is preliminary data.</text>
</comment>
<sequence length="95" mass="11419">MKNLIAFFKLQVFKPSKIFFRFLISKIKETFNFIKNEFIPNVVKPIIKNLIAFKNSTFEFFVSVKNSLVSLYFQVYQFITNFVKKFTTKKEVKKK</sequence>
<dbReference type="AlphaFoldDB" id="A0A9Q0LSV1"/>
<proteinExistence type="predicted"/>
<dbReference type="Proteomes" id="UP001149090">
    <property type="component" value="Unassembled WGS sequence"/>
</dbReference>
<dbReference type="EMBL" id="JAPDFW010000055">
    <property type="protein sequence ID" value="KAJ5078091.1"/>
    <property type="molecule type" value="Genomic_DNA"/>
</dbReference>
<organism evidence="1 2">
    <name type="scientific">Anaeramoeba ignava</name>
    <name type="common">Anaerobic marine amoeba</name>
    <dbReference type="NCBI Taxonomy" id="1746090"/>
    <lineage>
        <taxon>Eukaryota</taxon>
        <taxon>Metamonada</taxon>
        <taxon>Anaeramoebidae</taxon>
        <taxon>Anaeramoeba</taxon>
    </lineage>
</organism>
<accession>A0A9Q0LSV1</accession>
<name>A0A9Q0LSV1_ANAIG</name>
<protein>
    <submittedName>
        <fullName evidence="1">Uncharacterized protein</fullName>
    </submittedName>
</protein>
<gene>
    <name evidence="1" type="ORF">M0811_05349</name>
</gene>
<reference evidence="1" key="1">
    <citation type="submission" date="2022-10" db="EMBL/GenBank/DDBJ databases">
        <title>Novel sulphate-reducing endosymbionts in the free-living metamonad Anaeramoeba.</title>
        <authorList>
            <person name="Jerlstrom-Hultqvist J."/>
            <person name="Cepicka I."/>
            <person name="Gallot-Lavallee L."/>
            <person name="Salas-Leiva D."/>
            <person name="Curtis B.A."/>
            <person name="Zahonova K."/>
            <person name="Pipaliya S."/>
            <person name="Dacks J."/>
            <person name="Roger A.J."/>
        </authorList>
    </citation>
    <scope>NUCLEOTIDE SEQUENCE</scope>
    <source>
        <strain evidence="1">BMAN</strain>
    </source>
</reference>
<evidence type="ECO:0000313" key="1">
    <source>
        <dbReference type="EMBL" id="KAJ5078091.1"/>
    </source>
</evidence>
<evidence type="ECO:0000313" key="2">
    <source>
        <dbReference type="Proteomes" id="UP001149090"/>
    </source>
</evidence>
<keyword evidence="2" id="KW-1185">Reference proteome</keyword>